<protein>
    <submittedName>
        <fullName evidence="4">NAD(P)H-dependent oxidoreductase</fullName>
    </submittedName>
</protein>
<name>A0ABT0MWY5_9GAMM</name>
<keyword evidence="2" id="KW-0560">Oxidoreductase</keyword>
<dbReference type="SUPFAM" id="SSF52218">
    <property type="entry name" value="Flavoproteins"/>
    <property type="match status" value="1"/>
</dbReference>
<keyword evidence="5" id="KW-1185">Reference proteome</keyword>
<organism evidence="4 5">
    <name type="scientific">Brenneria tiliae</name>
    <dbReference type="NCBI Taxonomy" id="2914984"/>
    <lineage>
        <taxon>Bacteria</taxon>
        <taxon>Pseudomonadati</taxon>
        <taxon>Pseudomonadota</taxon>
        <taxon>Gammaproteobacteria</taxon>
        <taxon>Enterobacterales</taxon>
        <taxon>Pectobacteriaceae</taxon>
        <taxon>Brenneria</taxon>
    </lineage>
</organism>
<dbReference type="Gene3D" id="3.40.50.360">
    <property type="match status" value="1"/>
</dbReference>
<dbReference type="InterPro" id="IPR051545">
    <property type="entry name" value="NAD(P)H_dehydrogenase_qn"/>
</dbReference>
<evidence type="ECO:0000256" key="1">
    <source>
        <dbReference type="ARBA" id="ARBA00006252"/>
    </source>
</evidence>
<dbReference type="PANTHER" id="PTHR10204">
    <property type="entry name" value="NAD P H OXIDOREDUCTASE-RELATED"/>
    <property type="match status" value="1"/>
</dbReference>
<proteinExistence type="inferred from homology"/>
<dbReference type="EMBL" id="JAKPBZ010000112">
    <property type="protein sequence ID" value="MCL2893749.1"/>
    <property type="molecule type" value="Genomic_DNA"/>
</dbReference>
<evidence type="ECO:0000259" key="3">
    <source>
        <dbReference type="Pfam" id="PF02525"/>
    </source>
</evidence>
<dbReference type="InterPro" id="IPR029039">
    <property type="entry name" value="Flavoprotein-like_sf"/>
</dbReference>
<evidence type="ECO:0000313" key="4">
    <source>
        <dbReference type="EMBL" id="MCL2893749.1"/>
    </source>
</evidence>
<dbReference type="RefSeq" id="WP_249245126.1">
    <property type="nucleotide sequence ID" value="NZ_JAKPBZ010000112.1"/>
</dbReference>
<dbReference type="InterPro" id="IPR003680">
    <property type="entry name" value="Flavodoxin_fold"/>
</dbReference>
<gene>
    <name evidence="4" type="ORF">MFP26_13755</name>
</gene>
<comment type="similarity">
    <text evidence="1">Belongs to the NAD(P)H dehydrogenase (quinone) family.</text>
</comment>
<feature type="domain" description="Flavodoxin-like fold" evidence="3">
    <location>
        <begin position="1"/>
        <end position="201"/>
    </location>
</feature>
<dbReference type="Pfam" id="PF02525">
    <property type="entry name" value="Flavodoxin_2"/>
    <property type="match status" value="1"/>
</dbReference>
<dbReference type="Proteomes" id="UP001203069">
    <property type="component" value="Unassembled WGS sequence"/>
</dbReference>
<dbReference type="PANTHER" id="PTHR10204:SF34">
    <property type="entry name" value="NAD(P)H DEHYDROGENASE [QUINONE] 1 ISOFORM 1"/>
    <property type="match status" value="1"/>
</dbReference>
<sequence length="259" mass="30437">MNVLIILAHPERKSFNAHLSDQACHTFRQQGHNVKIIDLYRENFDPCEGAWNYPRRSNEQKFDAMREQRHHWNIKHLPGEIQRHIDLLLQADMLILQFPFWWFGAPAILKGWMDRVFVYGGLYDSRHRHENGVMRGKRALLSVTAGASVNACAHNGRDGDMRFMLWPVMHALHYIGFTLLEPFLVAGIRGGLQAEQEKFQRQRLEQVIVDYREKLGNWSSWPEIPFNCKKDFGDDLLLKPDAPEYSPFVRHDRDAWRGY</sequence>
<accession>A0ABT0MWY5</accession>
<evidence type="ECO:0000313" key="5">
    <source>
        <dbReference type="Proteomes" id="UP001203069"/>
    </source>
</evidence>
<comment type="caution">
    <text evidence="4">The sequence shown here is derived from an EMBL/GenBank/DDBJ whole genome shotgun (WGS) entry which is preliminary data.</text>
</comment>
<evidence type="ECO:0000256" key="2">
    <source>
        <dbReference type="ARBA" id="ARBA00023002"/>
    </source>
</evidence>
<reference evidence="4 5" key="1">
    <citation type="submission" date="2022-02" db="EMBL/GenBank/DDBJ databases">
        <title>Description of Brenneria tiliae sp. nov. isolated from symptomatic Tilia x moltkei and Tilia x europaea trees in the UK.</title>
        <authorList>
            <person name="Kile H."/>
        </authorList>
    </citation>
    <scope>NUCLEOTIDE SEQUENCE [LARGE SCALE GENOMIC DNA]</scope>
    <source>
        <strain evidence="4 5">MC1SB4.1</strain>
    </source>
</reference>